<evidence type="ECO:0000256" key="5">
    <source>
        <dbReference type="ARBA" id="ARBA00023136"/>
    </source>
</evidence>
<keyword evidence="4 6" id="KW-1133">Transmembrane helix</keyword>
<feature type="transmembrane region" description="Helical" evidence="6">
    <location>
        <begin position="178"/>
        <end position="195"/>
    </location>
</feature>
<sequence>MSEDHQHKIQEQLPEIDYCPNDSPPWPQTILLGFQHFLTMIGTTVLIPSLLVGNMGATNEQKARVYQTLLFASGINTLIQTFVGTRLPVVVGGSFAYIIPITSITNSPRLRSIYYDHDRFVHTIRAVQGAVILSSILQIILGFSGLWGIMLKYISPTTYAPAIILLGLGFYEYGFPGIAKCVEIGLPALIILLLFSQYFKALSRKKLPVFERFPIIVTVIISWAYAYILTVSGAYRAATEKGKDHCRTDRAHLVGSSPWIRLPYPLEWGAPTFDGGYTFAMMASALVAQIESTAAIYAVSRLANATPPPPFVVGRGIGWLGFGTLLNGLFGTVVGPTISPENAGLVGITRVGSRRTVQIAAIFMLVFSILGKFGAVIASIPQSIVAAIYCVTFAVLAAVGISYLQFVNLNITRNLFILGFALFMGFSVPQYFYEFRSASNHGPVNTNAEWFNDILNTLFSSNVLVGFVLAVLLDSTLKAHKKDRGMGWWKKYHKWDHPTNEEFYKLPLNMNRYFPPPHY</sequence>
<dbReference type="InterPro" id="IPR006043">
    <property type="entry name" value="NCS2"/>
</dbReference>
<evidence type="ECO:0000256" key="3">
    <source>
        <dbReference type="ARBA" id="ARBA00022692"/>
    </source>
</evidence>
<comment type="similarity">
    <text evidence="2">Belongs to the nucleobase:cation symporter-2 (NCS2) (TC 2.A.40) family.</text>
</comment>
<feature type="transmembrane region" description="Helical" evidence="6">
    <location>
        <begin position="89"/>
        <end position="105"/>
    </location>
</feature>
<dbReference type="Gramene" id="EFJ23704">
    <property type="protein sequence ID" value="EFJ23704"/>
    <property type="gene ID" value="SELMODRAFT_150195"/>
</dbReference>
<keyword evidence="3 6" id="KW-0812">Transmembrane</keyword>
<evidence type="ECO:0000256" key="2">
    <source>
        <dbReference type="ARBA" id="ARBA00008821"/>
    </source>
</evidence>
<evidence type="ECO:0000313" key="7">
    <source>
        <dbReference type="EMBL" id="EFJ23704.1"/>
    </source>
</evidence>
<dbReference type="STRING" id="88036.D8RV36"/>
<evidence type="ECO:0000256" key="4">
    <source>
        <dbReference type="ARBA" id="ARBA00022989"/>
    </source>
</evidence>
<evidence type="ECO:0000313" key="8">
    <source>
        <dbReference type="Proteomes" id="UP000001514"/>
    </source>
</evidence>
<organism evidence="8">
    <name type="scientific">Selaginella moellendorffii</name>
    <name type="common">Spikemoss</name>
    <dbReference type="NCBI Taxonomy" id="88036"/>
    <lineage>
        <taxon>Eukaryota</taxon>
        <taxon>Viridiplantae</taxon>
        <taxon>Streptophyta</taxon>
        <taxon>Embryophyta</taxon>
        <taxon>Tracheophyta</taxon>
        <taxon>Lycopodiopsida</taxon>
        <taxon>Selaginellales</taxon>
        <taxon>Selaginellaceae</taxon>
        <taxon>Selaginella</taxon>
    </lineage>
</organism>
<gene>
    <name evidence="7" type="ORF">SELMODRAFT_150195</name>
</gene>
<feature type="transmembrane region" description="Helical" evidence="6">
    <location>
        <begin position="65"/>
        <end position="83"/>
    </location>
</feature>
<dbReference type="GO" id="GO:0016020">
    <property type="term" value="C:membrane"/>
    <property type="evidence" value="ECO:0007669"/>
    <property type="project" value="UniProtKB-SubCell"/>
</dbReference>
<dbReference type="GO" id="GO:0022857">
    <property type="term" value="F:transmembrane transporter activity"/>
    <property type="evidence" value="ECO:0007669"/>
    <property type="project" value="InterPro"/>
</dbReference>
<feature type="transmembrane region" description="Helical" evidence="6">
    <location>
        <begin position="415"/>
        <end position="433"/>
    </location>
</feature>
<dbReference type="Pfam" id="PF00860">
    <property type="entry name" value="Xan_ur_permease"/>
    <property type="match status" value="1"/>
</dbReference>
<feature type="transmembrane region" description="Helical" evidence="6">
    <location>
        <begin position="453"/>
        <end position="473"/>
    </location>
</feature>
<feature type="transmembrane region" description="Helical" evidence="6">
    <location>
        <begin position="30"/>
        <end position="53"/>
    </location>
</feature>
<name>D8RV36_SELML</name>
<dbReference type="HOGENOM" id="CLU_017959_5_3_1"/>
<reference evidence="7 8" key="1">
    <citation type="journal article" date="2011" name="Science">
        <title>The Selaginella genome identifies genetic changes associated with the evolution of vascular plants.</title>
        <authorList>
            <person name="Banks J.A."/>
            <person name="Nishiyama T."/>
            <person name="Hasebe M."/>
            <person name="Bowman J.L."/>
            <person name="Gribskov M."/>
            <person name="dePamphilis C."/>
            <person name="Albert V.A."/>
            <person name="Aono N."/>
            <person name="Aoyama T."/>
            <person name="Ambrose B.A."/>
            <person name="Ashton N.W."/>
            <person name="Axtell M.J."/>
            <person name="Barker E."/>
            <person name="Barker M.S."/>
            <person name="Bennetzen J.L."/>
            <person name="Bonawitz N.D."/>
            <person name="Chapple C."/>
            <person name="Cheng C."/>
            <person name="Correa L.G."/>
            <person name="Dacre M."/>
            <person name="DeBarry J."/>
            <person name="Dreyer I."/>
            <person name="Elias M."/>
            <person name="Engstrom E.M."/>
            <person name="Estelle M."/>
            <person name="Feng L."/>
            <person name="Finet C."/>
            <person name="Floyd S.K."/>
            <person name="Frommer W.B."/>
            <person name="Fujita T."/>
            <person name="Gramzow L."/>
            <person name="Gutensohn M."/>
            <person name="Harholt J."/>
            <person name="Hattori M."/>
            <person name="Heyl A."/>
            <person name="Hirai T."/>
            <person name="Hiwatashi Y."/>
            <person name="Ishikawa M."/>
            <person name="Iwata M."/>
            <person name="Karol K.G."/>
            <person name="Koehler B."/>
            <person name="Kolukisaoglu U."/>
            <person name="Kubo M."/>
            <person name="Kurata T."/>
            <person name="Lalonde S."/>
            <person name="Li K."/>
            <person name="Li Y."/>
            <person name="Litt A."/>
            <person name="Lyons E."/>
            <person name="Manning G."/>
            <person name="Maruyama T."/>
            <person name="Michael T.P."/>
            <person name="Mikami K."/>
            <person name="Miyazaki S."/>
            <person name="Morinaga S."/>
            <person name="Murata T."/>
            <person name="Mueller-Roeber B."/>
            <person name="Nelson D.R."/>
            <person name="Obara M."/>
            <person name="Oguri Y."/>
            <person name="Olmstead R.G."/>
            <person name="Onodera N."/>
            <person name="Petersen B.L."/>
            <person name="Pils B."/>
            <person name="Prigge M."/>
            <person name="Rensing S.A."/>
            <person name="Riano-Pachon D.M."/>
            <person name="Roberts A.W."/>
            <person name="Sato Y."/>
            <person name="Scheller H.V."/>
            <person name="Schulz B."/>
            <person name="Schulz C."/>
            <person name="Shakirov E.V."/>
            <person name="Shibagaki N."/>
            <person name="Shinohara N."/>
            <person name="Shippen D.E."/>
            <person name="Soerensen I."/>
            <person name="Sotooka R."/>
            <person name="Sugimoto N."/>
            <person name="Sugita M."/>
            <person name="Sumikawa N."/>
            <person name="Tanurdzic M."/>
            <person name="Theissen G."/>
            <person name="Ulvskov P."/>
            <person name="Wakazuki S."/>
            <person name="Weng J.K."/>
            <person name="Willats W.W."/>
            <person name="Wipf D."/>
            <person name="Wolf P.G."/>
            <person name="Yang L."/>
            <person name="Zimmer A.D."/>
            <person name="Zhu Q."/>
            <person name="Mitros T."/>
            <person name="Hellsten U."/>
            <person name="Loque D."/>
            <person name="Otillar R."/>
            <person name="Salamov A."/>
            <person name="Schmutz J."/>
            <person name="Shapiro H."/>
            <person name="Lindquist E."/>
            <person name="Lucas S."/>
            <person name="Rokhsar D."/>
            <person name="Grigoriev I.V."/>
        </authorList>
    </citation>
    <scope>NUCLEOTIDE SEQUENCE [LARGE SCALE GENOMIC DNA]</scope>
</reference>
<accession>D8RV36</accession>
<dbReference type="EMBL" id="GL377591">
    <property type="protein sequence ID" value="EFJ23704.1"/>
    <property type="molecule type" value="Genomic_DNA"/>
</dbReference>
<dbReference type="AlphaFoldDB" id="D8RV36"/>
<keyword evidence="5 6" id="KW-0472">Membrane</keyword>
<protein>
    <submittedName>
        <fullName evidence="7">Uncharacterized protein</fullName>
    </submittedName>
</protein>
<feature type="transmembrane region" description="Helical" evidence="6">
    <location>
        <begin position="126"/>
        <end position="147"/>
    </location>
</feature>
<dbReference type="OrthoDB" id="1641903at2759"/>
<dbReference type="eggNOG" id="KOG1292">
    <property type="taxonomic scope" value="Eukaryota"/>
</dbReference>
<keyword evidence="8" id="KW-1185">Reference proteome</keyword>
<evidence type="ECO:0000256" key="1">
    <source>
        <dbReference type="ARBA" id="ARBA00004141"/>
    </source>
</evidence>
<dbReference type="NCBIfam" id="NF037981">
    <property type="entry name" value="NCS2_1"/>
    <property type="match status" value="1"/>
</dbReference>
<proteinExistence type="inferred from homology"/>
<comment type="subcellular location">
    <subcellularLocation>
        <location evidence="1">Membrane</location>
        <topology evidence="1">Multi-pass membrane protein</topology>
    </subcellularLocation>
</comment>
<evidence type="ECO:0000256" key="6">
    <source>
        <dbReference type="SAM" id="Phobius"/>
    </source>
</evidence>
<dbReference type="OMA" id="NIADPHE"/>
<feature type="transmembrane region" description="Helical" evidence="6">
    <location>
        <begin position="384"/>
        <end position="403"/>
    </location>
</feature>
<feature type="transmembrane region" description="Helical" evidence="6">
    <location>
        <begin position="215"/>
        <end position="235"/>
    </location>
</feature>
<feature type="transmembrane region" description="Helical" evidence="6">
    <location>
        <begin position="359"/>
        <end position="378"/>
    </location>
</feature>
<dbReference type="PANTHER" id="PTHR11119">
    <property type="entry name" value="XANTHINE-URACIL / VITAMIN C PERMEASE FAMILY MEMBER"/>
    <property type="match status" value="1"/>
</dbReference>
<dbReference type="FunCoup" id="D8RV36">
    <property type="interactions" value="1183"/>
</dbReference>
<dbReference type="InParanoid" id="D8RV36"/>
<dbReference type="Proteomes" id="UP000001514">
    <property type="component" value="Unassembled WGS sequence"/>
</dbReference>
<dbReference type="KEGG" id="smo:SELMODRAFT_150195"/>